<dbReference type="Pfam" id="PF05071">
    <property type="entry name" value="NDUFA12"/>
    <property type="match status" value="1"/>
</dbReference>
<accession>A0ABU0YXA3</accession>
<comment type="caution">
    <text evidence="2">The sequence shown here is derived from an EMBL/GenBank/DDBJ whole genome shotgun (WGS) entry which is preliminary data.</text>
</comment>
<name>A0ABU0YXA3_9PROT</name>
<reference evidence="3" key="1">
    <citation type="submission" date="2023-08" db="EMBL/GenBank/DDBJ databases">
        <title>Rhodospirillaceae gen. nov., a novel taxon isolated from the Yangtze River Yuezi River estuary sludge.</title>
        <authorList>
            <person name="Ruan L."/>
        </authorList>
    </citation>
    <scope>NUCLEOTIDE SEQUENCE [LARGE SCALE GENOMIC DNA]</scope>
    <source>
        <strain evidence="3">R-7</strain>
    </source>
</reference>
<dbReference type="PANTHER" id="PTHR12910:SF2">
    <property type="entry name" value="NADH DEHYDROGENASE [UBIQUINONE] 1 ALPHA SUBCOMPLEX SUBUNIT 12"/>
    <property type="match status" value="1"/>
</dbReference>
<evidence type="ECO:0000256" key="1">
    <source>
        <dbReference type="SAM" id="MobiDB-lite"/>
    </source>
</evidence>
<proteinExistence type="predicted"/>
<protein>
    <submittedName>
        <fullName evidence="2">NADH:ubiquinone oxidoreductase subunit NDUFA12</fullName>
    </submittedName>
</protein>
<evidence type="ECO:0000313" key="2">
    <source>
        <dbReference type="EMBL" id="MDQ7251543.1"/>
    </source>
</evidence>
<organism evidence="2 3">
    <name type="scientific">Dongia sedimenti</name>
    <dbReference type="NCBI Taxonomy" id="3064282"/>
    <lineage>
        <taxon>Bacteria</taxon>
        <taxon>Pseudomonadati</taxon>
        <taxon>Pseudomonadota</taxon>
        <taxon>Alphaproteobacteria</taxon>
        <taxon>Rhodospirillales</taxon>
        <taxon>Dongiaceae</taxon>
        <taxon>Dongia</taxon>
    </lineage>
</organism>
<dbReference type="RefSeq" id="WP_379962011.1">
    <property type="nucleotide sequence ID" value="NZ_JAUYVI010000013.1"/>
</dbReference>
<dbReference type="InterPro" id="IPR007763">
    <property type="entry name" value="NDUFA12"/>
</dbReference>
<dbReference type="EMBL" id="JAUYVI010000013">
    <property type="protein sequence ID" value="MDQ7251543.1"/>
    <property type="molecule type" value="Genomic_DNA"/>
</dbReference>
<dbReference type="PANTHER" id="PTHR12910">
    <property type="entry name" value="NADH-UBIQUINONE OXIDOREDUCTASE SUBUNIT B17.2"/>
    <property type="match status" value="1"/>
</dbReference>
<evidence type="ECO:0000313" key="3">
    <source>
        <dbReference type="Proteomes" id="UP001230156"/>
    </source>
</evidence>
<keyword evidence="3" id="KW-1185">Reference proteome</keyword>
<feature type="region of interest" description="Disordered" evidence="1">
    <location>
        <begin position="63"/>
        <end position="117"/>
    </location>
</feature>
<sequence length="117" mass="13312">MSFGTWLFTRLHGELVGTDSFGNRYYVDRRNKGKKRERRWVLYKGAPEASKVPPEWHAWLHSHVGQPPVQGSRPKPWQKPHLPNLTGTSQAYLPPGHTSMGGHRAKATGDYEPWTPA</sequence>
<gene>
    <name evidence="2" type="ORF">Q8A70_27905</name>
</gene>
<dbReference type="Proteomes" id="UP001230156">
    <property type="component" value="Unassembled WGS sequence"/>
</dbReference>
<dbReference type="NCBIfam" id="NF006040">
    <property type="entry name" value="PRK08183.1"/>
    <property type="match status" value="1"/>
</dbReference>